<proteinExistence type="inferred from homology"/>
<dbReference type="InterPro" id="IPR014009">
    <property type="entry name" value="PIK_FAT"/>
</dbReference>
<comment type="catalytic activity">
    <reaction evidence="12">
        <text>L-threonyl-[protein] + ATP = O-phospho-L-threonyl-[protein] + ADP + H(+)</text>
        <dbReference type="Rhea" id="RHEA:46608"/>
        <dbReference type="Rhea" id="RHEA-COMP:11060"/>
        <dbReference type="Rhea" id="RHEA-COMP:11605"/>
        <dbReference type="ChEBI" id="CHEBI:15378"/>
        <dbReference type="ChEBI" id="CHEBI:30013"/>
        <dbReference type="ChEBI" id="CHEBI:30616"/>
        <dbReference type="ChEBI" id="CHEBI:61977"/>
        <dbReference type="ChEBI" id="CHEBI:456216"/>
        <dbReference type="EC" id="2.7.11.1"/>
    </reaction>
</comment>
<comment type="catalytic activity">
    <reaction evidence="13">
        <text>L-seryl-[protein] + ATP = O-phospho-L-seryl-[protein] + ADP + H(+)</text>
        <dbReference type="Rhea" id="RHEA:17989"/>
        <dbReference type="Rhea" id="RHEA-COMP:9863"/>
        <dbReference type="Rhea" id="RHEA-COMP:11604"/>
        <dbReference type="ChEBI" id="CHEBI:15378"/>
        <dbReference type="ChEBI" id="CHEBI:29999"/>
        <dbReference type="ChEBI" id="CHEBI:30616"/>
        <dbReference type="ChEBI" id="CHEBI:83421"/>
        <dbReference type="ChEBI" id="CHEBI:456216"/>
        <dbReference type="EC" id="2.7.11.1"/>
    </reaction>
</comment>
<dbReference type="InterPro" id="IPR011990">
    <property type="entry name" value="TPR-like_helical_dom_sf"/>
</dbReference>
<dbReference type="InterPro" id="IPR003151">
    <property type="entry name" value="PIK-rel_kinase_FAT"/>
</dbReference>
<dbReference type="PANTHER" id="PTHR11139">
    <property type="entry name" value="ATAXIA TELANGIECTASIA MUTATED ATM -RELATED"/>
    <property type="match status" value="1"/>
</dbReference>
<keyword evidence="9" id="KW-0067">ATP-binding</keyword>
<dbReference type="GO" id="GO:0005524">
    <property type="term" value="F:ATP binding"/>
    <property type="evidence" value="ECO:0007669"/>
    <property type="project" value="UniProtKB-KW"/>
</dbReference>
<sequence length="2013" mass="226478">MAYISRRITTFNTGTLNVIKSVLTSSSFGDIARNELDMVDRHLAKLASGPADASDAVIMSTPKAERLQALLLSVFPESKESEGIVSLLAQGTGISGQTVCQLIRERFSRKSFDGYDAQRRVSVAKALSDLACPLAHGENTECSKPTSHDLLLLSTYNIAVRQVLRGKTDEVTPAVHKLGNKALCLAVRHHSIELGLKEVDDLVTELYQSLVHNDRAVRLSAGQVLVEIMSFYNRVGQVSWVRAEGIFDKFYELLRDARDPVKETVLIIVGRVGRVTTTNFLGVAISCLISRLADPNPALKGIAYMQLLSLAGFHGKTPYKLLDPYIGEIARYLIAHWPHQPGLLLETCRLVSQEPSEFISGTLVHTLPLLFANRNKVVIEKIAHNLGFTPSTLFLDFSKDVLTQVFLLPDQAQTDQALDFILQLMPTPSGGSINAQTLVRSCIIELLGTFVFMLGSEESKKVREGRKKVTTSDGVGKFLKSQILGLISYLVDKLQGIQGRETMSSKQQTLRGLGALINHVGMEISIVAPQIMATLQVTLAAPELSDVTLDSWFIFLKTLVPRDALAHAGPTSASLVSYWQSLSPYGRDVAGNILRYMVLDVGNGIDTGCLDDVVDVSSIGELSDIQTRLNTIRRGWSVEDRLHRLLERVSSDSLTVTLQALKEVRSFLHEQRDFLQCLATGDFFDALIGRTLRILSLVAARDVDGMEEIRLMAFECIGAIGALDPDRLDLGMGDSRPIVLKDFANEDESVIFAIHLIKDVLVSAFRSTSDMGYQTNLAYAIQELLKFCQFNVSLMSSGRFTTSASVKARTRWDSLPKHVLETITPLLESRYTMKEKPLPAFELPIYPQHGTYREWLQQWTTWLISEARGEAQKIFQPFRSVVRNKDVGVAHHLLPHLVLHLLVSGEEGKAWNILSEILAVLQDQVNEKSSSSADKKLLSAQVVFMLLDHLSTWARLTRKDISEKNEAKRARGSRLGASEQLARVDSVLSSINQDLMAKAAFQCKAYARSLMSFERHLASLQERNANGVEIQSCYERLHEIYCNLDEPDGMEGISTLILSPTLEHQIRQHESTGRWTSAQSCWELRLQQSPDNLEYHIGLLRCLRNLGHYDTLRTHVKGVLTRNPDWKPSLLGFEVECAWIIGDWNDVHVLVDGSDVSTPPGVMAHLLLAIREGNSNNIAQALSRARMALGNPIVASGGREYRHTYEAILNLHLVHEVELIHRFSSEQMQIDGTRRNEAQDELTKTLNIRLNSTLPSFRTREPFLSMRRTAYGISGQRCGVLAGEIGRSWLITAKIARKAGHWQTAYSAILQAQESRTAFSLMQKVRLIRATGEPLRALQELEHYLQTTRGQDYSAEVIDLTEDGNELKPLKAKAELLRARWMEESDRYEMSDVHKVFHQATELWQKWESGMFYYGKYQDHCFDTLPHNDLKIRGLRMRLATIRCFTKAMKYGNKFIYQTVPRLLTIWLDMGEDPDVRSDENFTKITAEISRAINGVPAFKWYTAFPQIASRVGHDYPPVFEVLAHLISTVIKEFPQQTLWLFASVVKSRNNNRASRGRTILEKLQELTNVSSLINASLSMVNGLLDLCNFKAPEPSRNDGRTTLSMKRDIPQLAKLMPSPLIVPLQELLTATLPPTSSTINSHHQPFPSNPPTFNHIADEIEVMKSLAKPRKVTIHGSDGQTYAFLGKPKDDLRKDARLMDFNSIINKILNMNSDSRRRQLHIRTYGVVTLNEECGFIQWVPDTIAVRYVLLPLYEARGKKGWKQGPELQAIFDKIRKVKDHEGGKIFAKEVLPLFPPVFHEWFLETFPEPSTWLAGRLVYTRSAAVMSMIGFILGLGDRHCENILLDTNTGSVVHVDFNCLFEKGKMLEVPERVPFRLTQNILDGFGITGAEGVFRIACEITMGLLRENKDTLMTVLDPFIHDPLVEWEDEKRKMERQVNQRHTHNKSQIDLRMLAKSALSSIEKKLRGIHRTSRDRVEKEVSTSNLVQMLIQEATDNANLGKMYPGWAPWQ</sequence>
<protein>
    <recommendedName>
        <fullName evidence="3">non-specific serine/threonine protein kinase</fullName>
        <ecNumber evidence="3">2.7.11.1</ecNumber>
    </recommendedName>
</protein>
<dbReference type="Gene3D" id="3.30.1010.10">
    <property type="entry name" value="Phosphatidylinositol 3-kinase Catalytic Subunit, Chain A, domain 4"/>
    <property type="match status" value="1"/>
</dbReference>
<dbReference type="PROSITE" id="PS00916">
    <property type="entry name" value="PI3_4_KINASE_2"/>
    <property type="match status" value="1"/>
</dbReference>
<feature type="domain" description="PI3K/PI4K catalytic" evidence="14">
    <location>
        <begin position="1657"/>
        <end position="1969"/>
    </location>
</feature>
<dbReference type="GO" id="GO:0005634">
    <property type="term" value="C:nucleus"/>
    <property type="evidence" value="ECO:0007669"/>
    <property type="project" value="UniProtKB-SubCell"/>
</dbReference>
<dbReference type="Pfam" id="PF02259">
    <property type="entry name" value="FAT"/>
    <property type="match status" value="1"/>
</dbReference>
<dbReference type="Gene3D" id="1.25.10.10">
    <property type="entry name" value="Leucine-rich Repeat Variant"/>
    <property type="match status" value="1"/>
</dbReference>
<comment type="subcellular location">
    <subcellularLocation>
        <location evidence="1">Nucleus</location>
    </subcellularLocation>
</comment>
<organism evidence="17 18">
    <name type="scientific">Russula ochroleuca</name>
    <dbReference type="NCBI Taxonomy" id="152965"/>
    <lineage>
        <taxon>Eukaryota</taxon>
        <taxon>Fungi</taxon>
        <taxon>Dikarya</taxon>
        <taxon>Basidiomycota</taxon>
        <taxon>Agaricomycotina</taxon>
        <taxon>Agaricomycetes</taxon>
        <taxon>Russulales</taxon>
        <taxon>Russulaceae</taxon>
        <taxon>Russula</taxon>
    </lineage>
</organism>
<dbReference type="Pfam" id="PF02260">
    <property type="entry name" value="FATC"/>
    <property type="match status" value="1"/>
</dbReference>
<dbReference type="InterPro" id="IPR003152">
    <property type="entry name" value="FATC_dom"/>
</dbReference>
<evidence type="ECO:0000256" key="13">
    <source>
        <dbReference type="ARBA" id="ARBA00048679"/>
    </source>
</evidence>
<dbReference type="InterPro" id="IPR056802">
    <property type="entry name" value="ATR-like_M-HEAT"/>
</dbReference>
<evidence type="ECO:0000313" key="18">
    <source>
        <dbReference type="Proteomes" id="UP000759537"/>
    </source>
</evidence>
<dbReference type="Pfam" id="PF25030">
    <property type="entry name" value="M-HEAT_ATR"/>
    <property type="match status" value="1"/>
</dbReference>
<name>A0A9P5TCN9_9AGAM</name>
<evidence type="ECO:0000256" key="11">
    <source>
        <dbReference type="ARBA" id="ARBA00023242"/>
    </source>
</evidence>
<dbReference type="EMBL" id="WHVB01000003">
    <property type="protein sequence ID" value="KAF8484652.1"/>
    <property type="molecule type" value="Genomic_DNA"/>
</dbReference>
<dbReference type="Gene3D" id="1.25.40.10">
    <property type="entry name" value="Tetratricopeptide repeat domain"/>
    <property type="match status" value="1"/>
</dbReference>
<reference evidence="17" key="1">
    <citation type="submission" date="2019-10" db="EMBL/GenBank/DDBJ databases">
        <authorList>
            <consortium name="DOE Joint Genome Institute"/>
            <person name="Kuo A."/>
            <person name="Miyauchi S."/>
            <person name="Kiss E."/>
            <person name="Drula E."/>
            <person name="Kohler A."/>
            <person name="Sanchez-Garcia M."/>
            <person name="Andreopoulos B."/>
            <person name="Barry K.W."/>
            <person name="Bonito G."/>
            <person name="Buee M."/>
            <person name="Carver A."/>
            <person name="Chen C."/>
            <person name="Cichocki N."/>
            <person name="Clum A."/>
            <person name="Culley D."/>
            <person name="Crous P.W."/>
            <person name="Fauchery L."/>
            <person name="Girlanda M."/>
            <person name="Hayes R."/>
            <person name="Keri Z."/>
            <person name="LaButti K."/>
            <person name="Lipzen A."/>
            <person name="Lombard V."/>
            <person name="Magnuson J."/>
            <person name="Maillard F."/>
            <person name="Morin E."/>
            <person name="Murat C."/>
            <person name="Nolan M."/>
            <person name="Ohm R."/>
            <person name="Pangilinan J."/>
            <person name="Pereira M."/>
            <person name="Perotto S."/>
            <person name="Peter M."/>
            <person name="Riley R."/>
            <person name="Sitrit Y."/>
            <person name="Stielow B."/>
            <person name="Szollosi G."/>
            <person name="Zifcakova L."/>
            <person name="Stursova M."/>
            <person name="Spatafora J.W."/>
            <person name="Tedersoo L."/>
            <person name="Vaario L.-M."/>
            <person name="Yamada A."/>
            <person name="Yan M."/>
            <person name="Wang P."/>
            <person name="Xu J."/>
            <person name="Bruns T."/>
            <person name="Baldrian P."/>
            <person name="Vilgalys R."/>
            <person name="Henrissat B."/>
            <person name="Grigoriev I.V."/>
            <person name="Hibbett D."/>
            <person name="Nagy L.G."/>
            <person name="Martin F.M."/>
        </authorList>
    </citation>
    <scope>NUCLEOTIDE SEQUENCE</scope>
    <source>
        <strain evidence="17">Prilba</strain>
    </source>
</reference>
<dbReference type="InterPro" id="IPR011009">
    <property type="entry name" value="Kinase-like_dom_sf"/>
</dbReference>
<dbReference type="Pfam" id="PF08064">
    <property type="entry name" value="UME"/>
    <property type="match status" value="1"/>
</dbReference>
<evidence type="ECO:0000256" key="3">
    <source>
        <dbReference type="ARBA" id="ARBA00012513"/>
    </source>
</evidence>
<dbReference type="CDD" id="cd00892">
    <property type="entry name" value="PIKKc_ATR"/>
    <property type="match status" value="1"/>
</dbReference>
<feature type="domain" description="FATC" evidence="16">
    <location>
        <begin position="1981"/>
        <end position="2013"/>
    </location>
</feature>
<reference evidence="17" key="2">
    <citation type="journal article" date="2020" name="Nat. Commun.">
        <title>Large-scale genome sequencing of mycorrhizal fungi provides insights into the early evolution of symbiotic traits.</title>
        <authorList>
            <person name="Miyauchi S."/>
            <person name="Kiss E."/>
            <person name="Kuo A."/>
            <person name="Drula E."/>
            <person name="Kohler A."/>
            <person name="Sanchez-Garcia M."/>
            <person name="Morin E."/>
            <person name="Andreopoulos B."/>
            <person name="Barry K.W."/>
            <person name="Bonito G."/>
            <person name="Buee M."/>
            <person name="Carver A."/>
            <person name="Chen C."/>
            <person name="Cichocki N."/>
            <person name="Clum A."/>
            <person name="Culley D."/>
            <person name="Crous P.W."/>
            <person name="Fauchery L."/>
            <person name="Girlanda M."/>
            <person name="Hayes R.D."/>
            <person name="Keri Z."/>
            <person name="LaButti K."/>
            <person name="Lipzen A."/>
            <person name="Lombard V."/>
            <person name="Magnuson J."/>
            <person name="Maillard F."/>
            <person name="Murat C."/>
            <person name="Nolan M."/>
            <person name="Ohm R.A."/>
            <person name="Pangilinan J."/>
            <person name="Pereira M.F."/>
            <person name="Perotto S."/>
            <person name="Peter M."/>
            <person name="Pfister S."/>
            <person name="Riley R."/>
            <person name="Sitrit Y."/>
            <person name="Stielow J.B."/>
            <person name="Szollosi G."/>
            <person name="Zifcakova L."/>
            <person name="Stursova M."/>
            <person name="Spatafora J.W."/>
            <person name="Tedersoo L."/>
            <person name="Vaario L.M."/>
            <person name="Yamada A."/>
            <person name="Yan M."/>
            <person name="Wang P."/>
            <person name="Xu J."/>
            <person name="Bruns T."/>
            <person name="Baldrian P."/>
            <person name="Vilgalys R."/>
            <person name="Dunand C."/>
            <person name="Henrissat B."/>
            <person name="Grigoriev I.V."/>
            <person name="Hibbett D."/>
            <person name="Nagy L.G."/>
            <person name="Martin F.M."/>
        </authorList>
    </citation>
    <scope>NUCLEOTIDE SEQUENCE</scope>
    <source>
        <strain evidence="17">Prilba</strain>
    </source>
</reference>
<evidence type="ECO:0000313" key="17">
    <source>
        <dbReference type="EMBL" id="KAF8484652.1"/>
    </source>
</evidence>
<evidence type="ECO:0000256" key="12">
    <source>
        <dbReference type="ARBA" id="ARBA00047899"/>
    </source>
</evidence>
<evidence type="ECO:0000256" key="6">
    <source>
        <dbReference type="ARBA" id="ARBA00022741"/>
    </source>
</evidence>
<keyword evidence="4" id="KW-0723">Serine/threonine-protein kinase</keyword>
<keyword evidence="8" id="KW-0418">Kinase</keyword>
<gene>
    <name evidence="17" type="ORF">DFH94DRAFT_791755</name>
</gene>
<feature type="domain" description="FAT" evidence="15">
    <location>
        <begin position="995"/>
        <end position="1548"/>
    </location>
</feature>
<dbReference type="SUPFAM" id="SSF48371">
    <property type="entry name" value="ARM repeat"/>
    <property type="match status" value="1"/>
</dbReference>
<dbReference type="SMART" id="SM00802">
    <property type="entry name" value="UME"/>
    <property type="match status" value="1"/>
</dbReference>
<dbReference type="InterPro" id="IPR050517">
    <property type="entry name" value="DDR_Repair_Kinase"/>
</dbReference>
<dbReference type="GO" id="GO:0000077">
    <property type="term" value="P:DNA damage checkpoint signaling"/>
    <property type="evidence" value="ECO:0007669"/>
    <property type="project" value="TreeGrafter"/>
</dbReference>
<dbReference type="GO" id="GO:0005694">
    <property type="term" value="C:chromosome"/>
    <property type="evidence" value="ECO:0007669"/>
    <property type="project" value="TreeGrafter"/>
</dbReference>
<dbReference type="GO" id="GO:0000723">
    <property type="term" value="P:telomere maintenance"/>
    <property type="evidence" value="ECO:0007669"/>
    <property type="project" value="TreeGrafter"/>
</dbReference>
<evidence type="ECO:0000259" key="16">
    <source>
        <dbReference type="PROSITE" id="PS51190"/>
    </source>
</evidence>
<evidence type="ECO:0000259" key="15">
    <source>
        <dbReference type="PROSITE" id="PS51189"/>
    </source>
</evidence>
<dbReference type="InterPro" id="IPR012993">
    <property type="entry name" value="UME"/>
</dbReference>
<keyword evidence="7" id="KW-0227">DNA damage</keyword>
<dbReference type="InterPro" id="IPR016024">
    <property type="entry name" value="ARM-type_fold"/>
</dbReference>
<keyword evidence="11" id="KW-0539">Nucleus</keyword>
<evidence type="ECO:0000256" key="5">
    <source>
        <dbReference type="ARBA" id="ARBA00022679"/>
    </source>
</evidence>
<keyword evidence="10" id="KW-0234">DNA repair</keyword>
<accession>A0A9P5TCN9</accession>
<dbReference type="Gene3D" id="1.10.1070.11">
    <property type="entry name" value="Phosphatidylinositol 3-/4-kinase, catalytic domain"/>
    <property type="match status" value="1"/>
</dbReference>
<dbReference type="GO" id="GO:0004674">
    <property type="term" value="F:protein serine/threonine kinase activity"/>
    <property type="evidence" value="ECO:0007669"/>
    <property type="project" value="UniProtKB-KW"/>
</dbReference>
<dbReference type="SUPFAM" id="SSF56112">
    <property type="entry name" value="Protein kinase-like (PK-like)"/>
    <property type="match status" value="1"/>
</dbReference>
<dbReference type="InterPro" id="IPR036940">
    <property type="entry name" value="PI3/4_kinase_cat_sf"/>
</dbReference>
<comment type="caution">
    <text evidence="17">The sequence shown here is derived from an EMBL/GenBank/DDBJ whole genome shotgun (WGS) entry which is preliminary data.</text>
</comment>
<dbReference type="GO" id="GO:0006281">
    <property type="term" value="P:DNA repair"/>
    <property type="evidence" value="ECO:0007669"/>
    <property type="project" value="UniProtKB-KW"/>
</dbReference>
<comment type="similarity">
    <text evidence="2">Belongs to the PI3/PI4-kinase family. ATM subfamily.</text>
</comment>
<dbReference type="PROSITE" id="PS51189">
    <property type="entry name" value="FAT"/>
    <property type="match status" value="1"/>
</dbReference>
<dbReference type="PROSITE" id="PS50290">
    <property type="entry name" value="PI3_4_KINASE_3"/>
    <property type="match status" value="1"/>
</dbReference>
<evidence type="ECO:0000256" key="1">
    <source>
        <dbReference type="ARBA" id="ARBA00004123"/>
    </source>
</evidence>
<dbReference type="OrthoDB" id="381190at2759"/>
<keyword evidence="6" id="KW-0547">Nucleotide-binding</keyword>
<evidence type="ECO:0000256" key="2">
    <source>
        <dbReference type="ARBA" id="ARBA00010769"/>
    </source>
</evidence>
<dbReference type="SMART" id="SM01343">
    <property type="entry name" value="FATC"/>
    <property type="match status" value="1"/>
</dbReference>
<evidence type="ECO:0000256" key="4">
    <source>
        <dbReference type="ARBA" id="ARBA00022527"/>
    </source>
</evidence>
<dbReference type="InterPro" id="IPR018936">
    <property type="entry name" value="PI3/4_kinase_CS"/>
</dbReference>
<evidence type="ECO:0000256" key="9">
    <source>
        <dbReference type="ARBA" id="ARBA00022840"/>
    </source>
</evidence>
<keyword evidence="5" id="KW-0808">Transferase</keyword>
<evidence type="ECO:0000256" key="8">
    <source>
        <dbReference type="ARBA" id="ARBA00022777"/>
    </source>
</evidence>
<dbReference type="InterPro" id="IPR011989">
    <property type="entry name" value="ARM-like"/>
</dbReference>
<evidence type="ECO:0000259" key="14">
    <source>
        <dbReference type="PROSITE" id="PS50290"/>
    </source>
</evidence>
<dbReference type="InterPro" id="IPR057564">
    <property type="entry name" value="HEAT_ATR"/>
</dbReference>
<dbReference type="PANTHER" id="PTHR11139:SF125">
    <property type="entry name" value="SERINE_THREONINE-PROTEIN KINASE MEC1"/>
    <property type="match status" value="1"/>
</dbReference>
<dbReference type="SMART" id="SM00146">
    <property type="entry name" value="PI3Kc"/>
    <property type="match status" value="1"/>
</dbReference>
<dbReference type="PROSITE" id="PS51190">
    <property type="entry name" value="FATC"/>
    <property type="match status" value="1"/>
</dbReference>
<dbReference type="Proteomes" id="UP000759537">
    <property type="component" value="Unassembled WGS sequence"/>
</dbReference>
<evidence type="ECO:0000256" key="10">
    <source>
        <dbReference type="ARBA" id="ARBA00023204"/>
    </source>
</evidence>
<evidence type="ECO:0000256" key="7">
    <source>
        <dbReference type="ARBA" id="ARBA00022763"/>
    </source>
</evidence>
<dbReference type="EC" id="2.7.11.1" evidence="3"/>
<dbReference type="Pfam" id="PF00454">
    <property type="entry name" value="PI3_PI4_kinase"/>
    <property type="match status" value="1"/>
</dbReference>
<keyword evidence="18" id="KW-1185">Reference proteome</keyword>
<dbReference type="InterPro" id="IPR000403">
    <property type="entry name" value="PI3/4_kinase_cat_dom"/>
</dbReference>
<dbReference type="Pfam" id="PF23593">
    <property type="entry name" value="HEAT_ATR"/>
    <property type="match status" value="1"/>
</dbReference>